<gene>
    <name evidence="2" type="ORF">PBY51_006390</name>
</gene>
<evidence type="ECO:0000313" key="3">
    <source>
        <dbReference type="Proteomes" id="UP001346869"/>
    </source>
</evidence>
<comment type="caution">
    <text evidence="2">The sequence shown here is derived from an EMBL/GenBank/DDBJ whole genome shotgun (WGS) entry which is preliminary data.</text>
</comment>
<sequence length="154" mass="17775">MDPPVEFTHGQPSDPKIHREETGPDSGSGPSCVSFKSDRSMDKPIRFKDVEHSDGPREPLKRLKAPRGQSAQQHHTDLDSIFMLLQENISRFVEDELKKIQRVLSSDYPQSSESQREDEEQRSSREAFVNITLHFLRSMKQEELAERLQSSKRI</sequence>
<dbReference type="EMBL" id="JAUZQC010000020">
    <property type="protein sequence ID" value="KAK5852537.1"/>
    <property type="molecule type" value="Genomic_DNA"/>
</dbReference>
<evidence type="ECO:0000256" key="1">
    <source>
        <dbReference type="SAM" id="MobiDB-lite"/>
    </source>
</evidence>
<keyword evidence="3" id="KW-1185">Reference proteome</keyword>
<feature type="region of interest" description="Disordered" evidence="1">
    <location>
        <begin position="104"/>
        <end position="124"/>
    </location>
</feature>
<accession>A0AAN8AF01</accession>
<protein>
    <submittedName>
        <fullName evidence="2">Uncharacterized protein</fullName>
    </submittedName>
</protein>
<feature type="region of interest" description="Disordered" evidence="1">
    <location>
        <begin position="1"/>
        <end position="75"/>
    </location>
</feature>
<proteinExistence type="predicted"/>
<reference evidence="2 3" key="2">
    <citation type="journal article" date="2023" name="Mol. Biol. Evol.">
        <title>Genomics of Secondarily Temperate Adaptation in the Only Non-Antarctic Icefish.</title>
        <authorList>
            <person name="Rivera-Colon A.G."/>
            <person name="Rayamajhi N."/>
            <person name="Minhas B.F."/>
            <person name="Madrigal G."/>
            <person name="Bilyk K.T."/>
            <person name="Yoon V."/>
            <person name="Hune M."/>
            <person name="Gregory S."/>
            <person name="Cheng C.H.C."/>
            <person name="Catchen J.M."/>
        </authorList>
    </citation>
    <scope>NUCLEOTIDE SEQUENCE [LARGE SCALE GENOMIC DNA]</scope>
    <source>
        <strain evidence="2">JMC-PN-2008</strain>
    </source>
</reference>
<dbReference type="AlphaFoldDB" id="A0AAN8AF01"/>
<dbReference type="Proteomes" id="UP001346869">
    <property type="component" value="Unassembled WGS sequence"/>
</dbReference>
<reference evidence="2 3" key="1">
    <citation type="journal article" date="2023" name="Genes (Basel)">
        <title>Chromosome-Level Genome Assembly and Circadian Gene Repertoire of the Patagonia Blennie Eleginops maclovinus-The Closest Ancestral Proxy of Antarctic Cryonotothenioids.</title>
        <authorList>
            <person name="Cheng C.C."/>
            <person name="Rivera-Colon A.G."/>
            <person name="Minhas B.F."/>
            <person name="Wilson L."/>
            <person name="Rayamajhi N."/>
            <person name="Vargas-Chacoff L."/>
            <person name="Catchen J.M."/>
        </authorList>
    </citation>
    <scope>NUCLEOTIDE SEQUENCE [LARGE SCALE GENOMIC DNA]</scope>
    <source>
        <strain evidence="2">JMC-PN-2008</strain>
    </source>
</reference>
<evidence type="ECO:0000313" key="2">
    <source>
        <dbReference type="EMBL" id="KAK5852537.1"/>
    </source>
</evidence>
<organism evidence="2 3">
    <name type="scientific">Eleginops maclovinus</name>
    <name type="common">Patagonian blennie</name>
    <name type="synonym">Eleginus maclovinus</name>
    <dbReference type="NCBI Taxonomy" id="56733"/>
    <lineage>
        <taxon>Eukaryota</taxon>
        <taxon>Metazoa</taxon>
        <taxon>Chordata</taxon>
        <taxon>Craniata</taxon>
        <taxon>Vertebrata</taxon>
        <taxon>Euteleostomi</taxon>
        <taxon>Actinopterygii</taxon>
        <taxon>Neopterygii</taxon>
        <taxon>Teleostei</taxon>
        <taxon>Neoteleostei</taxon>
        <taxon>Acanthomorphata</taxon>
        <taxon>Eupercaria</taxon>
        <taxon>Perciformes</taxon>
        <taxon>Notothenioidei</taxon>
        <taxon>Eleginopidae</taxon>
        <taxon>Eleginops</taxon>
    </lineage>
</organism>
<feature type="compositionally biased region" description="Basic and acidic residues" evidence="1">
    <location>
        <begin position="36"/>
        <end position="61"/>
    </location>
</feature>
<name>A0AAN8AF01_ELEMC</name>